<organism evidence="1 2">
    <name type="scientific">Paenibacillus macerans</name>
    <name type="common">Bacillus macerans</name>
    <dbReference type="NCBI Taxonomy" id="44252"/>
    <lineage>
        <taxon>Bacteria</taxon>
        <taxon>Bacillati</taxon>
        <taxon>Bacillota</taxon>
        <taxon>Bacilli</taxon>
        <taxon>Bacillales</taxon>
        <taxon>Paenibacillaceae</taxon>
        <taxon>Paenibacillus</taxon>
    </lineage>
</organism>
<name>A0A090Y842_PAEMA</name>
<comment type="caution">
    <text evidence="1">The sequence shown here is derived from an EMBL/GenBank/DDBJ whole genome shotgun (WGS) entry which is preliminary data.</text>
</comment>
<protein>
    <submittedName>
        <fullName evidence="1">Uncharacterized protein</fullName>
    </submittedName>
</protein>
<proteinExistence type="predicted"/>
<evidence type="ECO:0000313" key="2">
    <source>
        <dbReference type="Proteomes" id="UP000029278"/>
    </source>
</evidence>
<dbReference type="EMBL" id="JMQA01000047">
    <property type="protein sequence ID" value="KFM94376.1"/>
    <property type="molecule type" value="Genomic_DNA"/>
</dbReference>
<sequence length="87" mass="10361">MNGSYRKSRIERITRCFGLTPLKYKWLPSVYRKQAVIRIKTSGGYYALKPYVRSPLFKTSTIQQMSKTWSDRLKAAQWLDEWARLIK</sequence>
<gene>
    <name evidence="1" type="ORF">DJ90_1277</name>
</gene>
<evidence type="ECO:0000313" key="1">
    <source>
        <dbReference type="EMBL" id="KFM94376.1"/>
    </source>
</evidence>
<dbReference type="Proteomes" id="UP000029278">
    <property type="component" value="Unassembled WGS sequence"/>
</dbReference>
<dbReference type="AlphaFoldDB" id="A0A090Y842"/>
<dbReference type="STRING" id="44252.DJ90_1277"/>
<accession>A0A090Y842</accession>
<dbReference type="HOGENOM" id="CLU_2480401_0_0_9"/>
<reference evidence="1 2" key="1">
    <citation type="submission" date="2014-04" db="EMBL/GenBank/DDBJ databases">
        <authorList>
            <person name="Bishop-Lilly K.A."/>
            <person name="Broomall S.M."/>
            <person name="Chain P.S."/>
            <person name="Chertkov O."/>
            <person name="Coyne S.R."/>
            <person name="Daligault H.E."/>
            <person name="Davenport K.W."/>
            <person name="Erkkila T."/>
            <person name="Frey K.G."/>
            <person name="Gibbons H.S."/>
            <person name="Gu W."/>
            <person name="Jaissle J."/>
            <person name="Johnson S.L."/>
            <person name="Koroleva G.I."/>
            <person name="Ladner J.T."/>
            <person name="Lo C.-C."/>
            <person name="Minogue T.D."/>
            <person name="Munk C."/>
            <person name="Palacios G.F."/>
            <person name="Redden C.L."/>
            <person name="Rosenzweig C.N."/>
            <person name="Scholz M.B."/>
            <person name="Teshima H."/>
            <person name="Xu Y."/>
        </authorList>
    </citation>
    <scope>NUCLEOTIDE SEQUENCE [LARGE SCALE GENOMIC DNA]</scope>
    <source>
        <strain evidence="1 2">8244</strain>
    </source>
</reference>
<keyword evidence="2" id="KW-1185">Reference proteome</keyword>